<gene>
    <name evidence="2" type="ORF">BT96DRAFT_1001071</name>
</gene>
<feature type="chain" id="PRO_5025603230" description="Secreted protein" evidence="1">
    <location>
        <begin position="19"/>
        <end position="100"/>
    </location>
</feature>
<sequence length="100" mass="11357">MPTILLYISRLLFAPLLAYTPGTRNSSSLARKCFRWSSSNFEERYCSRMSELQNHLVGRCVPRLLFVKTEPLFPNVLAAQHSSSEAALFSAAQRLRGFTM</sequence>
<proteinExistence type="predicted"/>
<accession>A0A6A4H215</accession>
<evidence type="ECO:0000256" key="1">
    <source>
        <dbReference type="SAM" id="SignalP"/>
    </source>
</evidence>
<reference evidence="2" key="1">
    <citation type="journal article" date="2019" name="Environ. Microbiol.">
        <title>Fungal ecological strategies reflected in gene transcription - a case study of two litter decomposers.</title>
        <authorList>
            <person name="Barbi F."/>
            <person name="Kohler A."/>
            <person name="Barry K."/>
            <person name="Baskaran P."/>
            <person name="Daum C."/>
            <person name="Fauchery L."/>
            <person name="Ihrmark K."/>
            <person name="Kuo A."/>
            <person name="LaButti K."/>
            <person name="Lipzen A."/>
            <person name="Morin E."/>
            <person name="Grigoriev I.V."/>
            <person name="Henrissat B."/>
            <person name="Lindahl B."/>
            <person name="Martin F."/>
        </authorList>
    </citation>
    <scope>NUCLEOTIDE SEQUENCE</scope>
    <source>
        <strain evidence="2">JB14</strain>
    </source>
</reference>
<organism evidence="2 3">
    <name type="scientific">Gymnopus androsaceus JB14</name>
    <dbReference type="NCBI Taxonomy" id="1447944"/>
    <lineage>
        <taxon>Eukaryota</taxon>
        <taxon>Fungi</taxon>
        <taxon>Dikarya</taxon>
        <taxon>Basidiomycota</taxon>
        <taxon>Agaricomycotina</taxon>
        <taxon>Agaricomycetes</taxon>
        <taxon>Agaricomycetidae</taxon>
        <taxon>Agaricales</taxon>
        <taxon>Marasmiineae</taxon>
        <taxon>Omphalotaceae</taxon>
        <taxon>Gymnopus</taxon>
    </lineage>
</organism>
<keyword evidence="3" id="KW-1185">Reference proteome</keyword>
<protein>
    <recommendedName>
        <fullName evidence="4">Secreted protein</fullName>
    </recommendedName>
</protein>
<evidence type="ECO:0000313" key="3">
    <source>
        <dbReference type="Proteomes" id="UP000799118"/>
    </source>
</evidence>
<dbReference type="Proteomes" id="UP000799118">
    <property type="component" value="Unassembled WGS sequence"/>
</dbReference>
<evidence type="ECO:0000313" key="2">
    <source>
        <dbReference type="EMBL" id="KAE9391708.1"/>
    </source>
</evidence>
<evidence type="ECO:0008006" key="4">
    <source>
        <dbReference type="Google" id="ProtNLM"/>
    </source>
</evidence>
<keyword evidence="1" id="KW-0732">Signal</keyword>
<dbReference type="AlphaFoldDB" id="A0A6A4H215"/>
<dbReference type="EMBL" id="ML769615">
    <property type="protein sequence ID" value="KAE9391708.1"/>
    <property type="molecule type" value="Genomic_DNA"/>
</dbReference>
<feature type="signal peptide" evidence="1">
    <location>
        <begin position="1"/>
        <end position="18"/>
    </location>
</feature>
<name>A0A6A4H215_9AGAR</name>